<organism evidence="3 4">
    <name type="scientific">Colletotrichum orbiculare (strain 104-T / ATCC 96160 / CBS 514.97 / LARS 414 / MAFF 240422)</name>
    <name type="common">Cucumber anthracnose fungus</name>
    <name type="synonym">Colletotrichum lagenarium</name>
    <dbReference type="NCBI Taxonomy" id="1213857"/>
    <lineage>
        <taxon>Eukaryota</taxon>
        <taxon>Fungi</taxon>
        <taxon>Dikarya</taxon>
        <taxon>Ascomycota</taxon>
        <taxon>Pezizomycotina</taxon>
        <taxon>Sordariomycetes</taxon>
        <taxon>Hypocreomycetidae</taxon>
        <taxon>Glomerellales</taxon>
        <taxon>Glomerellaceae</taxon>
        <taxon>Colletotrichum</taxon>
        <taxon>Colletotrichum orbiculare species complex</taxon>
    </lineage>
</organism>
<feature type="compositionally biased region" description="Basic and acidic residues" evidence="1">
    <location>
        <begin position="192"/>
        <end position="201"/>
    </location>
</feature>
<name>A0A484FWI5_COLOR</name>
<dbReference type="OrthoDB" id="5431298at2759"/>
<dbReference type="PROSITE" id="PS00430">
    <property type="entry name" value="TONB_DEPENDENT_REC_1"/>
    <property type="match status" value="1"/>
</dbReference>
<reference evidence="4" key="2">
    <citation type="journal article" date="2019" name="Mol. Plant Microbe Interact.">
        <title>Genome sequence resources for four phytopathogenic fungi from the Colletotrichum orbiculare species complex.</title>
        <authorList>
            <person name="Gan P."/>
            <person name="Tsushima A."/>
            <person name="Narusaka M."/>
            <person name="Narusaka Y."/>
            <person name="Takano Y."/>
            <person name="Kubo Y."/>
            <person name="Shirasu K."/>
        </authorList>
    </citation>
    <scope>GENOME REANNOTATION</scope>
    <source>
        <strain evidence="4">104-T / ATCC 96160 / CBS 514.97 / LARS 414 / MAFF 240422</strain>
    </source>
</reference>
<dbReference type="AlphaFoldDB" id="A0A484FWI5"/>
<evidence type="ECO:0000256" key="2">
    <source>
        <dbReference type="SAM" id="Phobius"/>
    </source>
</evidence>
<dbReference type="STRING" id="1213857.A0A484FWI5"/>
<feature type="transmembrane region" description="Helical" evidence="2">
    <location>
        <begin position="134"/>
        <end position="154"/>
    </location>
</feature>
<sequence length="409" mass="43188">MMASPSLLKVTISCSTNCFRPVQMAQATTVDAVGDPAYLSDTGDTILVFATKTMSPGATDRLSTLYLSSSTGNLGTWFTDPNATPTSTSSSAVGISTFLITQSATIASASASASSTVTPDEGSSSSGISNAAKGGIIAGVAVLLLGGIATYFLCGRQRRKLRSRHSIDSMAKDGGGHEEEAAPPMSANPFQPKDHSDRTDKGFQPGEVFSQFGGRYEEPQSRFNRVSDMSSSKMMNHPVSPMSRASSMNLPLSAAAASDTVCPANRATTSPDLVNSFNTTTSDPVNRFGIGNVSPVSRVDTTSPDFVNRMGAATPDFLNRLGTATPEIHGPPQRAAVTEIASPGLPKVVEIHSNRTGAQRYKPYRPDANALYPVAETTPSYLTGTLNATENERSQNRYVNSWSKWDSMA</sequence>
<keyword evidence="2" id="KW-1133">Transmembrane helix</keyword>
<evidence type="ECO:0000256" key="1">
    <source>
        <dbReference type="SAM" id="MobiDB-lite"/>
    </source>
</evidence>
<feature type="region of interest" description="Disordered" evidence="1">
    <location>
        <begin position="163"/>
        <end position="222"/>
    </location>
</feature>
<dbReference type="Proteomes" id="UP000014480">
    <property type="component" value="Unassembled WGS sequence"/>
</dbReference>
<protein>
    <submittedName>
        <fullName evidence="3">Uncharacterized protein</fullName>
    </submittedName>
</protein>
<dbReference type="InterPro" id="IPR010916">
    <property type="entry name" value="TonB_box_CS"/>
</dbReference>
<reference evidence="4" key="1">
    <citation type="journal article" date="2013" name="New Phytol.">
        <title>Comparative genomic and transcriptomic analyses reveal the hemibiotrophic stage shift of Colletotrichum fungi.</title>
        <authorList>
            <person name="Gan P."/>
            <person name="Ikeda K."/>
            <person name="Irieda H."/>
            <person name="Narusaka M."/>
            <person name="O'Connell R.J."/>
            <person name="Narusaka Y."/>
            <person name="Takano Y."/>
            <person name="Kubo Y."/>
            <person name="Shirasu K."/>
        </authorList>
    </citation>
    <scope>NUCLEOTIDE SEQUENCE [LARGE SCALE GENOMIC DNA]</scope>
    <source>
        <strain evidence="4">104-T / ATCC 96160 / CBS 514.97 / LARS 414 / MAFF 240422</strain>
    </source>
</reference>
<keyword evidence="2" id="KW-0812">Transmembrane</keyword>
<keyword evidence="2" id="KW-0472">Membrane</keyword>
<proteinExistence type="predicted"/>
<feature type="region of interest" description="Disordered" evidence="1">
    <location>
        <begin position="227"/>
        <end position="246"/>
    </location>
</feature>
<evidence type="ECO:0000313" key="3">
    <source>
        <dbReference type="EMBL" id="TDZ22243.1"/>
    </source>
</evidence>
<feature type="compositionally biased region" description="Basic and acidic residues" evidence="1">
    <location>
        <begin position="165"/>
        <end position="180"/>
    </location>
</feature>
<keyword evidence="4" id="KW-1185">Reference proteome</keyword>
<dbReference type="EMBL" id="AMCV02000011">
    <property type="protein sequence ID" value="TDZ22243.1"/>
    <property type="molecule type" value="Genomic_DNA"/>
</dbReference>
<comment type="caution">
    <text evidence="3">The sequence shown here is derived from an EMBL/GenBank/DDBJ whole genome shotgun (WGS) entry which is preliminary data.</text>
</comment>
<accession>A0A484FWI5</accession>
<gene>
    <name evidence="3" type="ORF">Cob_v005174</name>
</gene>
<evidence type="ECO:0000313" key="4">
    <source>
        <dbReference type="Proteomes" id="UP000014480"/>
    </source>
</evidence>